<evidence type="ECO:0000256" key="1">
    <source>
        <dbReference type="SAM" id="Coils"/>
    </source>
</evidence>
<dbReference type="Proteomes" id="UP000244450">
    <property type="component" value="Unassembled WGS sequence"/>
</dbReference>
<comment type="caution">
    <text evidence="2">The sequence shown here is derived from an EMBL/GenBank/DDBJ whole genome shotgun (WGS) entry which is preliminary data.</text>
</comment>
<accession>A0A2T7BBL2</accession>
<keyword evidence="1" id="KW-0175">Coiled coil</keyword>
<protein>
    <submittedName>
        <fullName evidence="2">Uncharacterized protein</fullName>
    </submittedName>
</protein>
<evidence type="ECO:0000313" key="3">
    <source>
        <dbReference type="Proteomes" id="UP000244450"/>
    </source>
</evidence>
<name>A0A2T7BBL2_9BACT</name>
<feature type="coiled-coil region" evidence="1">
    <location>
        <begin position="26"/>
        <end position="53"/>
    </location>
</feature>
<keyword evidence="3" id="KW-1185">Reference proteome</keyword>
<dbReference type="EMBL" id="QCYK01000004">
    <property type="protein sequence ID" value="PUZ21776.1"/>
    <property type="molecule type" value="Genomic_DNA"/>
</dbReference>
<sequence>MKQTNEELKALDAQWLEKFNAVVAERDQYMIKCEDLEAEKKALQTAINQLLSAFMFGGPLRQADIEEIAAQNHLKLVTASSQRKAAAKYYPPKEESES</sequence>
<evidence type="ECO:0000313" key="2">
    <source>
        <dbReference type="EMBL" id="PUZ21776.1"/>
    </source>
</evidence>
<organism evidence="2 3">
    <name type="scientific">Chitinophaga parva</name>
    <dbReference type="NCBI Taxonomy" id="2169414"/>
    <lineage>
        <taxon>Bacteria</taxon>
        <taxon>Pseudomonadati</taxon>
        <taxon>Bacteroidota</taxon>
        <taxon>Chitinophagia</taxon>
        <taxon>Chitinophagales</taxon>
        <taxon>Chitinophagaceae</taxon>
        <taxon>Chitinophaga</taxon>
    </lineage>
</organism>
<reference evidence="2 3" key="1">
    <citation type="submission" date="2018-04" db="EMBL/GenBank/DDBJ databases">
        <title>Chitinophaga fuyangensis sp. nov., isolated from soil in a chemical factory.</title>
        <authorList>
            <person name="Chen K."/>
        </authorList>
    </citation>
    <scope>NUCLEOTIDE SEQUENCE [LARGE SCALE GENOMIC DNA]</scope>
    <source>
        <strain evidence="2 3">LY-1</strain>
    </source>
</reference>
<gene>
    <name evidence="2" type="ORF">DCC81_24625</name>
</gene>
<proteinExistence type="predicted"/>
<dbReference type="AlphaFoldDB" id="A0A2T7BBL2"/>
<dbReference type="RefSeq" id="WP_108689425.1">
    <property type="nucleotide sequence ID" value="NZ_QCYK01000004.1"/>
</dbReference>